<dbReference type="Proteomes" id="UP000325113">
    <property type="component" value="Unassembled WGS sequence"/>
</dbReference>
<protein>
    <submittedName>
        <fullName evidence="1">Uncharacterized protein</fullName>
    </submittedName>
</protein>
<dbReference type="AlphaFoldDB" id="A0A5A8D9D7"/>
<evidence type="ECO:0000313" key="4">
    <source>
        <dbReference type="Proteomes" id="UP000325113"/>
    </source>
</evidence>
<proteinExistence type="predicted"/>
<dbReference type="EMBL" id="VLTO01000078">
    <property type="protein sequence ID" value="KAA0167980.1"/>
    <property type="molecule type" value="Genomic_DNA"/>
</dbReference>
<sequence>MTLSAGVPILAGIDDRDSFATATVLPHASVAGVRASKLSIPGAAMPVAEPVCGLFALGQLPAPVAPPGALPIGPLAPIALRFEACLDAPPPGSAHPASAGLPLPTGLRLDIAQSRPHGGSAAF</sequence>
<dbReference type="EMBL" id="VLTM01000032">
    <property type="protein sequence ID" value="KAA0161825.1"/>
    <property type="molecule type" value="Genomic_DNA"/>
</dbReference>
<dbReference type="Proteomes" id="UP000322899">
    <property type="component" value="Unassembled WGS sequence"/>
</dbReference>
<name>A0A5A8D9D7_CAFRO</name>
<gene>
    <name evidence="2" type="ORF">FNF27_07227</name>
    <name evidence="1" type="ORF">FNF31_03610</name>
</gene>
<evidence type="ECO:0000313" key="3">
    <source>
        <dbReference type="Proteomes" id="UP000322899"/>
    </source>
</evidence>
<reference evidence="3 4" key="1">
    <citation type="submission" date="2019-07" db="EMBL/GenBank/DDBJ databases">
        <title>Genomes of Cafeteria roenbergensis.</title>
        <authorList>
            <person name="Fischer M.G."/>
            <person name="Hackl T."/>
            <person name="Roman M."/>
        </authorList>
    </citation>
    <scope>NUCLEOTIDE SEQUENCE [LARGE SCALE GENOMIC DNA]</scope>
    <source>
        <strain evidence="1 4">Cflag</strain>
        <strain evidence="2 3">E4-10P</strain>
    </source>
</reference>
<evidence type="ECO:0000313" key="2">
    <source>
        <dbReference type="EMBL" id="KAA0167980.1"/>
    </source>
</evidence>
<organism evidence="1 4">
    <name type="scientific">Cafeteria roenbergensis</name>
    <name type="common">Marine flagellate</name>
    <dbReference type="NCBI Taxonomy" id="33653"/>
    <lineage>
        <taxon>Eukaryota</taxon>
        <taxon>Sar</taxon>
        <taxon>Stramenopiles</taxon>
        <taxon>Bigyra</taxon>
        <taxon>Opalozoa</taxon>
        <taxon>Bicosoecida</taxon>
        <taxon>Cafeteriaceae</taxon>
        <taxon>Cafeteria</taxon>
    </lineage>
</organism>
<comment type="caution">
    <text evidence="1">The sequence shown here is derived from an EMBL/GenBank/DDBJ whole genome shotgun (WGS) entry which is preliminary data.</text>
</comment>
<evidence type="ECO:0000313" key="1">
    <source>
        <dbReference type="EMBL" id="KAA0161825.1"/>
    </source>
</evidence>
<accession>A0A5A8D9D7</accession>